<dbReference type="Proteomes" id="UP001611075">
    <property type="component" value="Unassembled WGS sequence"/>
</dbReference>
<comment type="caution">
    <text evidence="3">The sequence shown here is derived from an EMBL/GenBank/DDBJ whole genome shotgun (WGS) entry which is preliminary data.</text>
</comment>
<evidence type="ECO:0000259" key="2">
    <source>
        <dbReference type="PROSITE" id="PS50160"/>
    </source>
</evidence>
<evidence type="ECO:0000256" key="1">
    <source>
        <dbReference type="ARBA" id="ARBA00034003"/>
    </source>
</evidence>
<comment type="catalytic activity">
    <reaction evidence="1">
        <text>ATP + (deoxyribonucleotide)n-3'-hydroxyl + 5'-phospho-(deoxyribonucleotide)m = (deoxyribonucleotide)n+m + AMP + diphosphate.</text>
        <dbReference type="EC" id="6.5.1.1"/>
    </reaction>
</comment>
<protein>
    <recommendedName>
        <fullName evidence="2">ATP-dependent DNA ligase family profile domain-containing protein</fullName>
    </recommendedName>
</protein>
<feature type="domain" description="ATP-dependent DNA ligase family profile" evidence="2">
    <location>
        <begin position="1"/>
        <end position="102"/>
    </location>
</feature>
<dbReference type="Gene3D" id="3.30.470.30">
    <property type="entry name" value="DNA ligase/mRNA capping enzyme"/>
    <property type="match status" value="1"/>
</dbReference>
<reference evidence="3 4" key="1">
    <citation type="submission" date="2024-10" db="EMBL/GenBank/DDBJ databases">
        <title>The Natural Products Discovery Center: Release of the First 8490 Sequenced Strains for Exploring Actinobacteria Biosynthetic Diversity.</title>
        <authorList>
            <person name="Kalkreuter E."/>
            <person name="Kautsar S.A."/>
            <person name="Yang D."/>
            <person name="Bader C.D."/>
            <person name="Teijaro C.N."/>
            <person name="Fluegel L."/>
            <person name="Davis C.M."/>
            <person name="Simpson J.R."/>
            <person name="Lauterbach L."/>
            <person name="Steele A.D."/>
            <person name="Gui C."/>
            <person name="Meng S."/>
            <person name="Li G."/>
            <person name="Viehrig K."/>
            <person name="Ye F."/>
            <person name="Su P."/>
            <person name="Kiefer A.F."/>
            <person name="Nichols A."/>
            <person name="Cepeda A.J."/>
            <person name="Yan W."/>
            <person name="Fan B."/>
            <person name="Jiang Y."/>
            <person name="Adhikari A."/>
            <person name="Zheng C.-J."/>
            <person name="Schuster L."/>
            <person name="Cowan T.M."/>
            <person name="Smanski M.J."/>
            <person name="Chevrette M.G."/>
            <person name="De Carvalho L.P.S."/>
            <person name="Shen B."/>
        </authorList>
    </citation>
    <scope>NUCLEOTIDE SEQUENCE [LARGE SCALE GENOMIC DNA]</scope>
    <source>
        <strain evidence="3 4">NPDC021253</strain>
    </source>
</reference>
<accession>A0ABW7STJ9</accession>
<dbReference type="Gene3D" id="2.40.50.140">
    <property type="entry name" value="Nucleic acid-binding proteins"/>
    <property type="match status" value="1"/>
</dbReference>
<dbReference type="EMBL" id="JBIRPU010000041">
    <property type="protein sequence ID" value="MFI0797024.1"/>
    <property type="molecule type" value="Genomic_DNA"/>
</dbReference>
<dbReference type="SUPFAM" id="SSF56091">
    <property type="entry name" value="DNA ligase/mRNA capping enzyme, catalytic domain"/>
    <property type="match status" value="1"/>
</dbReference>
<proteinExistence type="predicted"/>
<dbReference type="RefSeq" id="WP_396685668.1">
    <property type="nucleotide sequence ID" value="NZ_JBIRPU010000041.1"/>
</dbReference>
<gene>
    <name evidence="3" type="ORF">ACH4OY_30730</name>
</gene>
<evidence type="ECO:0000313" key="4">
    <source>
        <dbReference type="Proteomes" id="UP001611075"/>
    </source>
</evidence>
<name>A0ABW7STJ9_9ACTN</name>
<sequence>MDAPLAQRRARLADVLAGAAPQLTLSPHTTDADEAAEWLTTWTAAGIEGVVAKRLDGRYEPGRRGWSKLRARCSVEVVIGGVTGSVADPETLLVGRFDRRGRLRHTGRTHPLSPARRRPLAELLTPFDHGRSSGAEHPWPQPLPASWSGQFDRVEPLRYAQVEPTVVAEIQVDTAFEYHRWRHRV</sequence>
<dbReference type="InterPro" id="IPR012310">
    <property type="entry name" value="DNA_ligase_ATP-dep_cent"/>
</dbReference>
<dbReference type="InterPro" id="IPR012340">
    <property type="entry name" value="NA-bd_OB-fold"/>
</dbReference>
<dbReference type="PROSITE" id="PS50160">
    <property type="entry name" value="DNA_LIGASE_A3"/>
    <property type="match status" value="1"/>
</dbReference>
<evidence type="ECO:0000313" key="3">
    <source>
        <dbReference type="EMBL" id="MFI0797024.1"/>
    </source>
</evidence>
<dbReference type="Pfam" id="PF01068">
    <property type="entry name" value="DNA_ligase_A_M"/>
    <property type="match status" value="1"/>
</dbReference>
<organism evidence="3 4">
    <name type="scientific">Micromonospora rubida</name>
    <dbReference type="NCBI Taxonomy" id="2697657"/>
    <lineage>
        <taxon>Bacteria</taxon>
        <taxon>Bacillati</taxon>
        <taxon>Actinomycetota</taxon>
        <taxon>Actinomycetes</taxon>
        <taxon>Micromonosporales</taxon>
        <taxon>Micromonosporaceae</taxon>
        <taxon>Micromonospora</taxon>
    </lineage>
</organism>
<keyword evidence="4" id="KW-1185">Reference proteome</keyword>